<sequence length="218" mass="24573">MDNKEKEAREKLGGEVKLGHCLDVILKNADVALHYPSFVKLYDQLVAGILLNKGAIKYIFDKKLNSHWYFIFARALSIAWIEDKRYWKWGSCGNSEVAELIEVSWLNIRGKINESMLSPNIVYEVALQVQLNDRASGWDAPLNIELKKPDGSKIVRQECLSGKPRNQWFEIVVEYKVGNPGCGSSGEIEFSFFEHGGHWKRGLLVKGVRIGAKGCGCS</sequence>
<gene>
    <name evidence="4" type="primary">LOC111434389</name>
    <name evidence="2 3" type="synonym">LOC111434187</name>
</gene>
<dbReference type="RefSeq" id="XP_022927328.1">
    <property type="nucleotide sequence ID" value="XM_023071560.1"/>
</dbReference>
<dbReference type="GeneID" id="111434389"/>
<organism evidence="1 4">
    <name type="scientific">Cucurbita moschata</name>
    <name type="common">Winter crookneck squash</name>
    <name type="synonym">Cucurbita pepo var. moschata</name>
    <dbReference type="NCBI Taxonomy" id="3662"/>
    <lineage>
        <taxon>Eukaryota</taxon>
        <taxon>Viridiplantae</taxon>
        <taxon>Streptophyta</taxon>
        <taxon>Embryophyta</taxon>
        <taxon>Tracheophyta</taxon>
        <taxon>Spermatophyta</taxon>
        <taxon>Magnoliopsida</taxon>
        <taxon>eudicotyledons</taxon>
        <taxon>Gunneridae</taxon>
        <taxon>Pentapetalae</taxon>
        <taxon>rosids</taxon>
        <taxon>fabids</taxon>
        <taxon>Cucurbitales</taxon>
        <taxon>Cucurbitaceae</taxon>
        <taxon>Cucurbiteae</taxon>
        <taxon>Cucurbita</taxon>
    </lineage>
</organism>
<evidence type="ECO:0000313" key="2">
    <source>
        <dbReference type="RefSeq" id="XP_022927327.1"/>
    </source>
</evidence>
<dbReference type="KEGG" id="cmos:111434389"/>
<evidence type="ECO:0000313" key="3">
    <source>
        <dbReference type="RefSeq" id="XP_022927328.1"/>
    </source>
</evidence>
<dbReference type="Proteomes" id="UP000504609">
    <property type="component" value="Unplaced"/>
</dbReference>
<dbReference type="Pfam" id="PF14299">
    <property type="entry name" value="PP2"/>
    <property type="match status" value="1"/>
</dbReference>
<dbReference type="GO" id="GO:0030246">
    <property type="term" value="F:carbohydrate binding"/>
    <property type="evidence" value="ECO:0007669"/>
    <property type="project" value="InterPro"/>
</dbReference>
<dbReference type="PANTHER" id="PTHR48478">
    <property type="entry name" value="LECTIN-LIKE"/>
    <property type="match status" value="1"/>
</dbReference>
<keyword evidence="1" id="KW-1185">Reference proteome</keyword>
<accession>A0A6J1EHP6</accession>
<name>A0A6J1EHP6_CUCMO</name>
<proteinExistence type="predicted"/>
<dbReference type="RefSeq" id="XP_022927622.1">
    <property type="nucleotide sequence ID" value="XM_023071854.1"/>
</dbReference>
<dbReference type="AlphaFoldDB" id="A0A6J1EHP6"/>
<evidence type="ECO:0000313" key="1">
    <source>
        <dbReference type="Proteomes" id="UP000504609"/>
    </source>
</evidence>
<dbReference type="RefSeq" id="XP_022927327.1">
    <property type="nucleotide sequence ID" value="XM_023071559.1"/>
</dbReference>
<dbReference type="InterPro" id="IPR025886">
    <property type="entry name" value="PP2-like"/>
</dbReference>
<evidence type="ECO:0000313" key="4">
    <source>
        <dbReference type="RefSeq" id="XP_022927622.1"/>
    </source>
</evidence>
<protein>
    <submittedName>
        <fullName evidence="2 3">Lectin-like</fullName>
    </submittedName>
</protein>
<dbReference type="InterPro" id="IPR052147">
    <property type="entry name" value="PP2-like/Lectin"/>
</dbReference>
<dbReference type="KEGG" id="cmos:111434187"/>
<reference evidence="2 3" key="1">
    <citation type="submission" date="2025-04" db="UniProtKB">
        <authorList>
            <consortium name="RefSeq"/>
        </authorList>
    </citation>
    <scope>IDENTIFICATION</scope>
    <source>
        <tissue evidence="2 3">Young leaves</tissue>
    </source>
</reference>
<dbReference type="PANTHER" id="PTHR48478:SF1">
    <property type="entry name" value="LECTIN-LIKE"/>
    <property type="match status" value="1"/>
</dbReference>